<evidence type="ECO:0000313" key="5">
    <source>
        <dbReference type="EMBL" id="SDM43734.1"/>
    </source>
</evidence>
<reference evidence="5 6" key="1">
    <citation type="submission" date="2016-10" db="EMBL/GenBank/DDBJ databases">
        <authorList>
            <person name="de Groot N.N."/>
        </authorList>
    </citation>
    <scope>NUCLEOTIDE SEQUENCE [LARGE SCALE GENOMIC DNA]</scope>
    <source>
        <strain evidence="5 6">DSM 21668</strain>
    </source>
</reference>
<accession>A0A1G9T7T6</accession>
<feature type="domain" description="DUF6443" evidence="3">
    <location>
        <begin position="35"/>
        <end position="170"/>
    </location>
</feature>
<dbReference type="Proteomes" id="UP000198901">
    <property type="component" value="Unassembled WGS sequence"/>
</dbReference>
<keyword evidence="1" id="KW-0677">Repeat</keyword>
<gene>
    <name evidence="5" type="ORF">SAMN04488090_3448</name>
</gene>
<feature type="chain" id="PRO_5011512648" evidence="2">
    <location>
        <begin position="25"/>
        <end position="1064"/>
    </location>
</feature>
<sequence length="1064" mass="117523">MIASPTCFRLLLLVAILGSRSLFGQSTGKNFVLERTYKGPRTAVSGNVRDAVQQVSYFDGLGRPLQSINAQASPLLTGSRPADLVSHTEYDAAGRVSKVYAPYPQAYQAASAFGNGRYVNADSAVAKSVAFYNTTANFDQNNNRGYTLTEYEASPLSRVTKQFSVGSDRAVTTSYGSNAASEVNRYDVSGDNPVRNGYYGAGQLVKTSVTDENGNVSVEFKDKSGLTLLRSVQASSSTWLNTYYVYDDLSQLRFVLQPEYQNEGSVSKYAFKYTYNDRGLVSSKYVPGGGTTEMWYDNRDRLIESKDGNGKYTYFKYDELNRVIETGEKAGTTYRALVKTHYDTYSPPFSGVQTFVSGYGNGYPAARSMNVNGQVTVTAARVLNPNGEYDDAKDVWLCTTIYYDDRFNVIQTIRNLFDLGGNNNNYEYVVKQIRFDGRVEKELIEQKVSTGEHFVEKQYTYDHADRLLSVRYVVKKDGAEKKNIVVSASRYDALGQLKKKFLHSADSRSFREQLDYSYVPRSWMSKVTGKTGAGENFGIELKYANATTPQYNGNIGEMLWRQAGSATWPGYKFTYDGANRLSKGEGSGYDYSETVSLYDLNGNIRKLQRKKLTATWDDLTYTYLDGNRLTKVTDAGTAEGFNNGASADSTDYNYDGNGNMTRDKNRGIADGGIRYNILNLPREVAINNLTMKYHYDAAGTKVRMERGTENTKYAGFFEYNSSNYLTRIGIEEGQITITNNGAGINDYSVDYYLKDHLGNVRQVINEAGMLLQETEYFPFGLAIPRTAGTNKYLYNGKEKQPETGWLDYGARMYDPTVGRWMAVDPLSEKSRRWSPYNYGEDDPMGKVDPDGMEAGPGGQVIGNPKILVAEGFRQYLQAAGSFIDRFFVSSQTAGDTKISDAKTGGSEVLKVASSVNVTYTTTVSTNLAGLMKMNSENKPKGPLLNVTNTMVTSQQTEVEGSATIRGADVKVTNTTNISSDKVSNTTEFSVGKTITVNDKLSAGAAAYISQERTSSRGTLSSQTDIGLKASVTYTPTTATNPTYNRAAGSTVTQTFKIGFIVDKR</sequence>
<dbReference type="InterPro" id="IPR056823">
    <property type="entry name" value="TEN-like_YD-shell"/>
</dbReference>
<evidence type="ECO:0000256" key="1">
    <source>
        <dbReference type="ARBA" id="ARBA00022737"/>
    </source>
</evidence>
<dbReference type="InterPro" id="IPR045619">
    <property type="entry name" value="DUF6443"/>
</dbReference>
<dbReference type="OrthoDB" id="976756at2"/>
<proteinExistence type="predicted"/>
<dbReference type="InterPro" id="IPR022385">
    <property type="entry name" value="Rhs_assc_core"/>
</dbReference>
<keyword evidence="6" id="KW-1185">Reference proteome</keyword>
<dbReference type="EMBL" id="FNGS01000006">
    <property type="protein sequence ID" value="SDM43734.1"/>
    <property type="molecule type" value="Genomic_DNA"/>
</dbReference>
<dbReference type="Gene3D" id="2.180.10.10">
    <property type="entry name" value="RHS repeat-associated core"/>
    <property type="match status" value="1"/>
</dbReference>
<dbReference type="NCBIfam" id="TIGR03696">
    <property type="entry name" value="Rhs_assc_core"/>
    <property type="match status" value="1"/>
</dbReference>
<evidence type="ECO:0000259" key="4">
    <source>
        <dbReference type="Pfam" id="PF25023"/>
    </source>
</evidence>
<evidence type="ECO:0000313" key="6">
    <source>
        <dbReference type="Proteomes" id="UP000198901"/>
    </source>
</evidence>
<name>A0A1G9T7T6_9BACT</name>
<dbReference type="AlphaFoldDB" id="A0A1G9T7T6"/>
<keyword evidence="2" id="KW-0732">Signal</keyword>
<dbReference type="InterPro" id="IPR050708">
    <property type="entry name" value="T6SS_VgrG/RHS"/>
</dbReference>
<protein>
    <submittedName>
        <fullName evidence="5">RHS repeat-associated core domain-containing protein</fullName>
    </submittedName>
</protein>
<evidence type="ECO:0000259" key="3">
    <source>
        <dbReference type="Pfam" id="PF20041"/>
    </source>
</evidence>
<dbReference type="STRING" id="563176.SAMN04488090_3448"/>
<dbReference type="PANTHER" id="PTHR32305:SF15">
    <property type="entry name" value="PROTEIN RHSA-RELATED"/>
    <property type="match status" value="1"/>
</dbReference>
<dbReference type="Pfam" id="PF20041">
    <property type="entry name" value="DUF6443"/>
    <property type="match status" value="1"/>
</dbReference>
<feature type="signal peptide" evidence="2">
    <location>
        <begin position="1"/>
        <end position="24"/>
    </location>
</feature>
<evidence type="ECO:0000256" key="2">
    <source>
        <dbReference type="SAM" id="SignalP"/>
    </source>
</evidence>
<dbReference type="PANTHER" id="PTHR32305">
    <property type="match status" value="1"/>
</dbReference>
<dbReference type="Pfam" id="PF25023">
    <property type="entry name" value="TEN_YD-shell"/>
    <property type="match status" value="1"/>
</dbReference>
<organism evidence="5 6">
    <name type="scientific">Siphonobacter aquaeclarae</name>
    <dbReference type="NCBI Taxonomy" id="563176"/>
    <lineage>
        <taxon>Bacteria</taxon>
        <taxon>Pseudomonadati</taxon>
        <taxon>Bacteroidota</taxon>
        <taxon>Cytophagia</taxon>
        <taxon>Cytophagales</taxon>
        <taxon>Cytophagaceae</taxon>
        <taxon>Siphonobacter</taxon>
    </lineage>
</organism>
<feature type="domain" description="Teneurin-like YD-shell" evidence="4">
    <location>
        <begin position="751"/>
        <end position="828"/>
    </location>
</feature>